<dbReference type="InterPro" id="IPR021109">
    <property type="entry name" value="Peptidase_aspartic_dom_sf"/>
</dbReference>
<dbReference type="CDD" id="cd09274">
    <property type="entry name" value="RNase_HI_RT_Ty3"/>
    <property type="match status" value="1"/>
</dbReference>
<reference evidence="3" key="3">
    <citation type="submission" date="2006-01" db="EMBL/GenBank/DDBJ databases">
        <authorList>
            <person name="Buell R."/>
        </authorList>
    </citation>
    <scope>NUCLEOTIDE SEQUENCE</scope>
</reference>
<name>Q2R3V3_ORYSJ</name>
<protein>
    <submittedName>
        <fullName evidence="3">Retrotransposon protein, putative, unclassified</fullName>
    </submittedName>
</protein>
<dbReference type="CDD" id="cd00303">
    <property type="entry name" value="retropepsin_like"/>
    <property type="match status" value="1"/>
</dbReference>
<feature type="region of interest" description="Disordered" evidence="1">
    <location>
        <begin position="1"/>
        <end position="62"/>
    </location>
</feature>
<dbReference type="AlphaFoldDB" id="Q2R3V3"/>
<dbReference type="InterPro" id="IPR043502">
    <property type="entry name" value="DNA/RNA_pol_sf"/>
</dbReference>
<feature type="region of interest" description="Disordered" evidence="1">
    <location>
        <begin position="74"/>
        <end position="95"/>
    </location>
</feature>
<dbReference type="CDD" id="cd01647">
    <property type="entry name" value="RT_LTR"/>
    <property type="match status" value="1"/>
</dbReference>
<proteinExistence type="predicted"/>
<dbReference type="Pfam" id="PF17919">
    <property type="entry name" value="RT_RNaseH_2"/>
    <property type="match status" value="1"/>
</dbReference>
<dbReference type="PANTHER" id="PTHR24559:SF452">
    <property type="entry name" value="INTEGRASE CATALYTIC DOMAIN-CONTAINING PROTEIN"/>
    <property type="match status" value="1"/>
</dbReference>
<dbReference type="InterPro" id="IPR005162">
    <property type="entry name" value="Retrotrans_gag_dom"/>
</dbReference>
<dbReference type="Gene3D" id="3.30.70.270">
    <property type="match status" value="1"/>
</dbReference>
<evidence type="ECO:0000259" key="2">
    <source>
        <dbReference type="PROSITE" id="PS50878"/>
    </source>
</evidence>
<organism evidence="3">
    <name type="scientific">Oryza sativa subsp. japonica</name>
    <name type="common">Rice</name>
    <dbReference type="NCBI Taxonomy" id="39947"/>
    <lineage>
        <taxon>Eukaryota</taxon>
        <taxon>Viridiplantae</taxon>
        <taxon>Streptophyta</taxon>
        <taxon>Embryophyta</taxon>
        <taxon>Tracheophyta</taxon>
        <taxon>Spermatophyta</taxon>
        <taxon>Magnoliopsida</taxon>
        <taxon>Liliopsida</taxon>
        <taxon>Poales</taxon>
        <taxon>Poaceae</taxon>
        <taxon>BOP clade</taxon>
        <taxon>Oryzoideae</taxon>
        <taxon>Oryzeae</taxon>
        <taxon>Oryzinae</taxon>
        <taxon>Oryza</taxon>
        <taxon>Oryza sativa</taxon>
    </lineage>
</organism>
<dbReference type="PROSITE" id="PS50878">
    <property type="entry name" value="RT_POL"/>
    <property type="match status" value="1"/>
</dbReference>
<dbReference type="InterPro" id="IPR053134">
    <property type="entry name" value="RNA-dir_DNA_polymerase"/>
</dbReference>
<dbReference type="SUPFAM" id="SSF56672">
    <property type="entry name" value="DNA/RNA polymerases"/>
    <property type="match status" value="1"/>
</dbReference>
<dbReference type="InterPro" id="IPR041577">
    <property type="entry name" value="RT_RNaseH_2"/>
</dbReference>
<dbReference type="SUPFAM" id="SSF50630">
    <property type="entry name" value="Acid proteases"/>
    <property type="match status" value="1"/>
</dbReference>
<dbReference type="Gene3D" id="3.10.10.10">
    <property type="entry name" value="HIV Type 1 Reverse Transcriptase, subunit A, domain 1"/>
    <property type="match status" value="1"/>
</dbReference>
<dbReference type="InterPro" id="IPR043128">
    <property type="entry name" value="Rev_trsase/Diguanyl_cyclase"/>
</dbReference>
<dbReference type="EMBL" id="DP000010">
    <property type="protein sequence ID" value="ABA93839.1"/>
    <property type="molecule type" value="Genomic_DNA"/>
</dbReference>
<dbReference type="Pfam" id="PF00078">
    <property type="entry name" value="RVT_1"/>
    <property type="match status" value="1"/>
</dbReference>
<dbReference type="Pfam" id="PF08284">
    <property type="entry name" value="RVP_2"/>
    <property type="match status" value="1"/>
</dbReference>
<dbReference type="PANTHER" id="PTHR24559">
    <property type="entry name" value="TRANSPOSON TY3-I GAG-POL POLYPROTEIN"/>
    <property type="match status" value="1"/>
</dbReference>
<dbReference type="InterPro" id="IPR000477">
    <property type="entry name" value="RT_dom"/>
</dbReference>
<dbReference type="Gene3D" id="3.10.20.370">
    <property type="match status" value="1"/>
</dbReference>
<gene>
    <name evidence="3" type="ordered locus">LOC_Os11g30650</name>
</gene>
<sequence>MADLKTQVRKFDKQQLGGGGGSNNSSGCGFMEEGDRRPPLLPTPPTSPCFAGSSSGGDLGLDGHRVAHLNRGRAPGAVTTLVPPPTKGTPQTPSNFRSSLDFFAHSGREEWGNQNEQGLNSRLPKLDFPQFDGSDPQNWWMSYWVVFSEAVNQKFDHNQHQHLIRQIDHIKQTGSVSEFYERFDDLMNQLLVYDPTYNTLNLVHRFTEGLHADIRHSVLMHRPVDLESALVLALLQEELVDAAKTTESRKFGDHGAKFKGAYSLPLPPSKTIVFPDRGVYKADEKKIVDGQRSVQTSADDHSSCSSDDNDQATLLALSIHAIQGIVSSSTKRLHGKIQGRDVLILVDSGSSTSFLSVAFADQLEGVQPLRRPLSVKVANGEMLRCLTELPNTVWSAQGFGFCTTFKVITMGGYDAILGMDWLTQHSPMDIDWQAKTIRLTLGTHQEQLVALKLRNSVEDEIERQVKDKLQKGIIQPSASPFSSPVLLVKKKDGSWHFCVDYRHLNAITVKNKYPLPIIDELLDELAGACRFSKLDLRSGYHQIRMAAGEEPKTAFKTHNGHYEFKVIPFGLTSAPATFQGVMNSVLVEHLRHSVLVFVDDILIYSKTLAEHEKHLQQVFEILHTNQMQVKLSKCSFAQPSLAYLGHIISEHGVATDPEKIQEAFDILKSAFISAPVLALLDFRKQFVVETDASDQGIGAVLMQDQHPLAFLSKALGPRTQSLSTYEKESLAIILAVEQWRSYLQHDEFVIRIDHRSLSFLDDQRLSTPWQQKALTKLLGLRYRIVYKHGLDNAATDALSRRVPDGLSVLCALSVSFPAWLQDVIQGYSVDSDKQKIIASFALGASPNSNFEL</sequence>
<dbReference type="Pfam" id="PF03732">
    <property type="entry name" value="Retrotrans_gag"/>
    <property type="match status" value="1"/>
</dbReference>
<evidence type="ECO:0000256" key="1">
    <source>
        <dbReference type="SAM" id="MobiDB-lite"/>
    </source>
</evidence>
<feature type="domain" description="Reverse transcriptase" evidence="2">
    <location>
        <begin position="469"/>
        <end position="648"/>
    </location>
</feature>
<reference evidence="3" key="2">
    <citation type="submission" date="2005-04" db="EMBL/GenBank/DDBJ databases">
        <authorList>
            <person name="Buell C.R."/>
            <person name="Wing R.A."/>
            <person name="McCombie W.A."/>
            <person name="Ouyang S."/>
        </authorList>
    </citation>
    <scope>NUCLEOTIDE SEQUENCE</scope>
</reference>
<reference evidence="3" key="1">
    <citation type="journal article" date="2005" name="BMC Biol.">
        <title>The sequence of rice chromosomes 11 and 12, rich in disease resistance genes and recent gene duplications.</title>
        <authorList>
            <consortium name="The rice chromosomes 11 and 12 sequencing consortia"/>
        </authorList>
    </citation>
    <scope>NUCLEOTIDE SEQUENCE [LARGE SCALE GENOMIC DNA]</scope>
</reference>
<evidence type="ECO:0000313" key="3">
    <source>
        <dbReference type="EMBL" id="ABA93839.1"/>
    </source>
</evidence>
<accession>Q2R3V3</accession>